<keyword evidence="3" id="KW-1185">Reference proteome</keyword>
<keyword evidence="1" id="KW-1133">Transmembrane helix</keyword>
<comment type="caution">
    <text evidence="2">The sequence shown here is derived from an EMBL/GenBank/DDBJ whole genome shotgun (WGS) entry which is preliminary data.</text>
</comment>
<sequence>MPAAGLIACFAVCGAVLGAGLIVFWCGRPGLRSNFKGRGKGGFVMNMLELFSSLAWGALGWFLAGATRTPLSDAGALAVVGSSALAVVVLGAAWLLRVRWG</sequence>
<proteinExistence type="predicted"/>
<evidence type="ECO:0000313" key="3">
    <source>
        <dbReference type="Proteomes" id="UP000283254"/>
    </source>
</evidence>
<organism evidence="2 3">
    <name type="scientific">Massilia aurea</name>
    <dbReference type="NCBI Taxonomy" id="373040"/>
    <lineage>
        <taxon>Bacteria</taxon>
        <taxon>Pseudomonadati</taxon>
        <taxon>Pseudomonadota</taxon>
        <taxon>Betaproteobacteria</taxon>
        <taxon>Burkholderiales</taxon>
        <taxon>Oxalobacteraceae</taxon>
        <taxon>Telluria group</taxon>
        <taxon>Massilia</taxon>
    </lineage>
</organism>
<dbReference type="AlphaFoldDB" id="A0A422QDS7"/>
<evidence type="ECO:0000256" key="1">
    <source>
        <dbReference type="SAM" id="Phobius"/>
    </source>
</evidence>
<evidence type="ECO:0000313" key="2">
    <source>
        <dbReference type="EMBL" id="RNF27976.1"/>
    </source>
</evidence>
<gene>
    <name evidence="2" type="ORF">NM04_25660</name>
</gene>
<feature type="transmembrane region" description="Helical" evidence="1">
    <location>
        <begin position="76"/>
        <end position="96"/>
    </location>
</feature>
<accession>A0A422QDS7</accession>
<keyword evidence="1" id="KW-0472">Membrane</keyword>
<dbReference type="EMBL" id="JSAB01000427">
    <property type="protein sequence ID" value="RNF27976.1"/>
    <property type="molecule type" value="Genomic_DNA"/>
</dbReference>
<protein>
    <submittedName>
        <fullName evidence="2">Uncharacterized protein</fullName>
    </submittedName>
</protein>
<reference evidence="2" key="1">
    <citation type="submission" date="2014-10" db="EMBL/GenBank/DDBJ databases">
        <title>Massilia sp. genome.</title>
        <authorList>
            <person name="Xu B."/>
            <person name="Dai L."/>
            <person name="Huang Z."/>
        </authorList>
    </citation>
    <scope>NUCLEOTIDE SEQUENCE [LARGE SCALE GENOMIC DNA]</scope>
    <source>
        <strain evidence="2">CFS-1</strain>
    </source>
</reference>
<name>A0A422QDS7_9BURK</name>
<keyword evidence="1" id="KW-0812">Transmembrane</keyword>
<dbReference type="Proteomes" id="UP000283254">
    <property type="component" value="Unassembled WGS sequence"/>
</dbReference>
<feature type="transmembrane region" description="Helical" evidence="1">
    <location>
        <begin position="42"/>
        <end position="64"/>
    </location>
</feature>